<feature type="region of interest" description="Disordered" evidence="1">
    <location>
        <begin position="114"/>
        <end position="177"/>
    </location>
</feature>
<feature type="compositionally biased region" description="Basic and acidic residues" evidence="1">
    <location>
        <begin position="46"/>
        <end position="57"/>
    </location>
</feature>
<evidence type="ECO:0000256" key="1">
    <source>
        <dbReference type="SAM" id="MobiDB-lite"/>
    </source>
</evidence>
<evidence type="ECO:0000313" key="3">
    <source>
        <dbReference type="Proteomes" id="UP001176941"/>
    </source>
</evidence>
<proteinExistence type="predicted"/>
<organism evidence="2 3">
    <name type="scientific">Rangifer tarandus platyrhynchus</name>
    <name type="common">Svalbard reindeer</name>
    <dbReference type="NCBI Taxonomy" id="3082113"/>
    <lineage>
        <taxon>Eukaryota</taxon>
        <taxon>Metazoa</taxon>
        <taxon>Chordata</taxon>
        <taxon>Craniata</taxon>
        <taxon>Vertebrata</taxon>
        <taxon>Euteleostomi</taxon>
        <taxon>Mammalia</taxon>
        <taxon>Eutheria</taxon>
        <taxon>Laurasiatheria</taxon>
        <taxon>Artiodactyla</taxon>
        <taxon>Ruminantia</taxon>
        <taxon>Pecora</taxon>
        <taxon>Cervidae</taxon>
        <taxon>Odocoileinae</taxon>
        <taxon>Rangifer</taxon>
    </lineage>
</organism>
<reference evidence="2" key="1">
    <citation type="submission" date="2023-04" db="EMBL/GenBank/DDBJ databases">
        <authorList>
            <consortium name="ELIXIR-Norway"/>
        </authorList>
    </citation>
    <scope>NUCLEOTIDE SEQUENCE [LARGE SCALE GENOMIC DNA]</scope>
</reference>
<feature type="region of interest" description="Disordered" evidence="1">
    <location>
        <begin position="1"/>
        <end position="58"/>
    </location>
</feature>
<keyword evidence="3" id="KW-1185">Reference proteome</keyword>
<accession>A0ABN8XXD7</accession>
<dbReference type="Proteomes" id="UP001176941">
    <property type="component" value="Chromosome 10"/>
</dbReference>
<evidence type="ECO:0000313" key="2">
    <source>
        <dbReference type="EMBL" id="CAI9153746.1"/>
    </source>
</evidence>
<protein>
    <submittedName>
        <fullName evidence="2">Uncharacterized protein</fullName>
    </submittedName>
</protein>
<name>A0ABN8XXD7_RANTA</name>
<feature type="compositionally biased region" description="Pro residues" evidence="1">
    <location>
        <begin position="144"/>
        <end position="154"/>
    </location>
</feature>
<gene>
    <name evidence="2" type="ORF">MRATA1EN1_LOCUS2708</name>
</gene>
<dbReference type="EMBL" id="OX459946">
    <property type="protein sequence ID" value="CAI9153746.1"/>
    <property type="molecule type" value="Genomic_DNA"/>
</dbReference>
<sequence>MRGHCRRMRSLTDSGEAAAPWPRGTPPAGNAQTSQGVGPEWVEGTRLGHEDSSRPRPWELSARGCADVGAVQEEGLVWRSWVEVSGGQWAGCREGPAHPRPQTVPETCRSLTGLSIDPAAPARDKPEATASRLPPQGPHASAGPRPPPRPPRPPGSEGRGKHMAAAVPRLGPHCRSM</sequence>